<keyword evidence="1 2" id="KW-0129">CBS domain</keyword>
<dbReference type="SUPFAM" id="SSF54631">
    <property type="entry name" value="CBS-domain pair"/>
    <property type="match status" value="1"/>
</dbReference>
<protein>
    <submittedName>
        <fullName evidence="4">CBS domain-containing protein</fullName>
    </submittedName>
</protein>
<evidence type="ECO:0000256" key="1">
    <source>
        <dbReference type="ARBA" id="ARBA00023122"/>
    </source>
</evidence>
<dbReference type="InterPro" id="IPR046342">
    <property type="entry name" value="CBS_dom_sf"/>
</dbReference>
<dbReference type="InterPro" id="IPR000644">
    <property type="entry name" value="CBS_dom"/>
</dbReference>
<accession>A0ABZ2KNM4</accession>
<organism evidence="4 5">
    <name type="scientific">Pendulispora brunnea</name>
    <dbReference type="NCBI Taxonomy" id="2905690"/>
    <lineage>
        <taxon>Bacteria</taxon>
        <taxon>Pseudomonadati</taxon>
        <taxon>Myxococcota</taxon>
        <taxon>Myxococcia</taxon>
        <taxon>Myxococcales</taxon>
        <taxon>Sorangiineae</taxon>
        <taxon>Pendulisporaceae</taxon>
        <taxon>Pendulispora</taxon>
    </lineage>
</organism>
<sequence length="145" mass="16018">MTASPYSIGPDESLETAHGMMRRYQVRHLPVLEYGNLVGIVSQRDLYLIESLPGVIVRDTRVQEAMSEDAYCVQPDAWLDDVAREMADKKYGCAVVMKGTDVRGIFTTTDALLALSKLLRARDAEAHRTSCAVAQAVRVSNDEGQ</sequence>
<proteinExistence type="predicted"/>
<evidence type="ECO:0000256" key="2">
    <source>
        <dbReference type="PROSITE-ProRule" id="PRU00703"/>
    </source>
</evidence>
<reference evidence="4 5" key="1">
    <citation type="submission" date="2021-12" db="EMBL/GenBank/DDBJ databases">
        <title>Discovery of the Pendulisporaceae a myxobacterial family with distinct sporulation behavior and unique specialized metabolism.</title>
        <authorList>
            <person name="Garcia R."/>
            <person name="Popoff A."/>
            <person name="Bader C.D."/>
            <person name="Loehr J."/>
            <person name="Walesch S."/>
            <person name="Walt C."/>
            <person name="Boldt J."/>
            <person name="Bunk B."/>
            <person name="Haeckl F.J.F.P.J."/>
            <person name="Gunesch A.P."/>
            <person name="Birkelbach J."/>
            <person name="Nuebel U."/>
            <person name="Pietschmann T."/>
            <person name="Bach T."/>
            <person name="Mueller R."/>
        </authorList>
    </citation>
    <scope>NUCLEOTIDE SEQUENCE [LARGE SCALE GENOMIC DNA]</scope>
    <source>
        <strain evidence="4 5">MSr12523</strain>
    </source>
</reference>
<dbReference type="PANTHER" id="PTHR43080">
    <property type="entry name" value="CBS DOMAIN-CONTAINING PROTEIN CBSX3, MITOCHONDRIAL"/>
    <property type="match status" value="1"/>
</dbReference>
<dbReference type="PROSITE" id="PS51371">
    <property type="entry name" value="CBS"/>
    <property type="match status" value="2"/>
</dbReference>
<evidence type="ECO:0000313" key="5">
    <source>
        <dbReference type="Proteomes" id="UP001379533"/>
    </source>
</evidence>
<evidence type="ECO:0000313" key="4">
    <source>
        <dbReference type="EMBL" id="WXB00248.1"/>
    </source>
</evidence>
<dbReference type="Proteomes" id="UP001379533">
    <property type="component" value="Chromosome"/>
</dbReference>
<dbReference type="RefSeq" id="WP_394850892.1">
    <property type="nucleotide sequence ID" value="NZ_CP089982.1"/>
</dbReference>
<dbReference type="SMART" id="SM00116">
    <property type="entry name" value="CBS"/>
    <property type="match status" value="2"/>
</dbReference>
<dbReference type="EMBL" id="CP089982">
    <property type="protein sequence ID" value="WXB00248.1"/>
    <property type="molecule type" value="Genomic_DNA"/>
</dbReference>
<name>A0ABZ2KNM4_9BACT</name>
<evidence type="ECO:0000259" key="3">
    <source>
        <dbReference type="PROSITE" id="PS51371"/>
    </source>
</evidence>
<feature type="domain" description="CBS" evidence="3">
    <location>
        <begin position="1"/>
        <end position="60"/>
    </location>
</feature>
<feature type="domain" description="CBS" evidence="3">
    <location>
        <begin position="66"/>
        <end position="124"/>
    </location>
</feature>
<dbReference type="PANTHER" id="PTHR43080:SF2">
    <property type="entry name" value="CBS DOMAIN-CONTAINING PROTEIN"/>
    <property type="match status" value="1"/>
</dbReference>
<dbReference type="Gene3D" id="3.10.580.10">
    <property type="entry name" value="CBS-domain"/>
    <property type="match status" value="1"/>
</dbReference>
<keyword evidence="5" id="KW-1185">Reference proteome</keyword>
<dbReference type="Pfam" id="PF00571">
    <property type="entry name" value="CBS"/>
    <property type="match status" value="2"/>
</dbReference>
<gene>
    <name evidence="4" type="ORF">LZC95_35330</name>
</gene>
<dbReference type="InterPro" id="IPR051257">
    <property type="entry name" value="Diverse_CBS-Domain"/>
</dbReference>